<evidence type="ECO:0000313" key="1">
    <source>
        <dbReference type="EMBL" id="QOR93806.1"/>
    </source>
</evidence>
<keyword evidence="2" id="KW-1185">Reference proteome</keyword>
<organism evidence="1 2">
    <name type="scientific">Thermosphaera chiliense</name>
    <dbReference type="NCBI Taxonomy" id="3402707"/>
    <lineage>
        <taxon>Archaea</taxon>
        <taxon>Thermoproteota</taxon>
        <taxon>Thermoprotei</taxon>
        <taxon>Desulfurococcales</taxon>
        <taxon>Desulfurococcaceae</taxon>
        <taxon>Thermosphaera</taxon>
    </lineage>
</organism>
<dbReference type="Proteomes" id="UP000593766">
    <property type="component" value="Chromosome"/>
</dbReference>
<accession>A0A7M1UNZ4</accession>
<name>A0A7M1UNZ4_9CREN</name>
<dbReference type="RefSeq" id="WP_193435613.1">
    <property type="nucleotide sequence ID" value="NZ_CP063144.1"/>
</dbReference>
<sequence>MSPTTLATSPTETRSGCSANQRIMVNWLLALEKSTMLSKSYNSNSFAETSLLAATAI</sequence>
<reference evidence="1 2" key="1">
    <citation type="submission" date="2020-10" db="EMBL/GenBank/DDBJ databases">
        <title>Complete genome sequence of Thermosphaera aggregans strain 3507.</title>
        <authorList>
            <person name="Zayulina K.S."/>
            <person name="Elcheninov A.G."/>
            <person name="Toshchakov S.V."/>
            <person name="Kublanov I.V."/>
            <person name="Kochetkova T.V."/>
        </authorList>
    </citation>
    <scope>NUCLEOTIDE SEQUENCE [LARGE SCALE GENOMIC DNA]</scope>
    <source>
        <strain evidence="1 2">3507</strain>
    </source>
</reference>
<dbReference type="KEGG" id="tcs:IMZ38_03910"/>
<dbReference type="EMBL" id="CP063144">
    <property type="protein sequence ID" value="QOR93806.1"/>
    <property type="molecule type" value="Genomic_DNA"/>
</dbReference>
<gene>
    <name evidence="1" type="ORF">IMZ38_03910</name>
</gene>
<dbReference type="GeneID" id="59454534"/>
<evidence type="ECO:0000313" key="2">
    <source>
        <dbReference type="Proteomes" id="UP000593766"/>
    </source>
</evidence>
<dbReference type="AlphaFoldDB" id="A0A7M1UNZ4"/>
<proteinExistence type="predicted"/>
<protein>
    <submittedName>
        <fullName evidence="1">Uncharacterized protein</fullName>
    </submittedName>
</protein>